<dbReference type="EMBL" id="JACBKZ010000003">
    <property type="protein sequence ID" value="KAF5955836.1"/>
    <property type="molecule type" value="Genomic_DNA"/>
</dbReference>
<dbReference type="SUPFAM" id="SSF51735">
    <property type="entry name" value="NAD(P)-binding Rossmann-fold domains"/>
    <property type="match status" value="1"/>
</dbReference>
<evidence type="ECO:0000256" key="1">
    <source>
        <dbReference type="SAM" id="Phobius"/>
    </source>
</evidence>
<reference evidence="3 4" key="2">
    <citation type="submission" date="2020-07" db="EMBL/GenBank/DDBJ databases">
        <title>Genome assembly of wild tea tree DASZ reveals pedigree and selection history of tea varieties.</title>
        <authorList>
            <person name="Zhang W."/>
        </authorList>
    </citation>
    <scope>NUCLEOTIDE SEQUENCE [LARGE SCALE GENOMIC DNA]</scope>
    <source>
        <strain evidence="4">cv. G240</strain>
        <tissue evidence="3">Leaf</tissue>
    </source>
</reference>
<evidence type="ECO:0000313" key="4">
    <source>
        <dbReference type="Proteomes" id="UP000593564"/>
    </source>
</evidence>
<dbReference type="GO" id="GO:0005634">
    <property type="term" value="C:nucleus"/>
    <property type="evidence" value="ECO:0007669"/>
    <property type="project" value="TreeGrafter"/>
</dbReference>
<evidence type="ECO:0000313" key="3">
    <source>
        <dbReference type="EMBL" id="KAF5955836.1"/>
    </source>
</evidence>
<dbReference type="AlphaFoldDB" id="A0A7J7HUT6"/>
<dbReference type="PANTHER" id="PTHR34661">
    <property type="entry name" value="INCREASED DNA METHYLATION 3"/>
    <property type="match status" value="1"/>
</dbReference>
<dbReference type="Pfam" id="PF14934">
    <property type="entry name" value="TMEM254"/>
    <property type="match status" value="1"/>
</dbReference>
<proteinExistence type="predicted"/>
<dbReference type="InterPro" id="IPR002225">
    <property type="entry name" value="3Beta_OHSteriod_DH/Estase"/>
</dbReference>
<dbReference type="PANTHER" id="PTHR34661:SF2">
    <property type="entry name" value="SHSP DOMAIN-CONTAINING PROTEIN"/>
    <property type="match status" value="1"/>
</dbReference>
<dbReference type="Gene3D" id="3.40.50.720">
    <property type="entry name" value="NAD(P)-binding Rossmann-like Domain"/>
    <property type="match status" value="1"/>
</dbReference>
<reference evidence="4" key="1">
    <citation type="journal article" date="2020" name="Nat. Commun.">
        <title>Genome assembly of wild tea tree DASZ reveals pedigree and selection history of tea varieties.</title>
        <authorList>
            <person name="Zhang W."/>
            <person name="Zhang Y."/>
            <person name="Qiu H."/>
            <person name="Guo Y."/>
            <person name="Wan H."/>
            <person name="Zhang X."/>
            <person name="Scossa F."/>
            <person name="Alseekh S."/>
            <person name="Zhang Q."/>
            <person name="Wang P."/>
            <person name="Xu L."/>
            <person name="Schmidt M.H."/>
            <person name="Jia X."/>
            <person name="Li D."/>
            <person name="Zhu A."/>
            <person name="Guo F."/>
            <person name="Chen W."/>
            <person name="Ni D."/>
            <person name="Usadel B."/>
            <person name="Fernie A.R."/>
            <person name="Wen W."/>
        </authorList>
    </citation>
    <scope>NUCLEOTIDE SEQUENCE [LARGE SCALE GENOMIC DNA]</scope>
    <source>
        <strain evidence="4">cv. G240</strain>
    </source>
</reference>
<feature type="transmembrane region" description="Helical" evidence="1">
    <location>
        <begin position="435"/>
        <end position="463"/>
    </location>
</feature>
<feature type="transmembrane region" description="Helical" evidence="1">
    <location>
        <begin position="475"/>
        <end position="497"/>
    </location>
</feature>
<keyword evidence="1" id="KW-1133">Transmembrane helix</keyword>
<sequence>MDPAVVLTGTANEQRVGHSFGSVEIGRSESAYIFRVALPGVRRNSCNVKYTIQPNGKVHVEGLVGNVAMLMDMPNPFEMKVEQLCPSGPFHVTFDLPGPVDPRLCSPNFRPDGDVTRKQDVQKALHGADCVFHLASYGMSGKEMLQFGRVDDVNINGTCHVLEACVEHGVMRLVYVSTYNVVFGGKEIINGNETLPYFPLDDYVDPYSRSKCIAEQLVLKSNGRPLKKKNGNLYTCAIRPAAIYGPGEERHLPRIINLSKLGLLPFKIGEERVKSDWVYIDNLVLALILASMGLLDDIPQREGRPIAAGQPYFISDGNDLQGLQSTVLNSSAHYSRAWSMTCQSGSLAVSHALVLGRIFQLVYTILYPWLNRWWLPQPLRLPTEVHEVGVTHYFSFLKAKEELGYVPMVSPPEGMAATISYFQERKIRSLDGPTIYTWMFSVIGMTLLFIAAYWPAFGLVSLLRDFCLFFFRSMWVMRMVFILATAAHIGEAMYAWHLAKKVDPLNARGWFWQTLALGVLSLRFLLKRARK</sequence>
<dbReference type="GO" id="GO:0016616">
    <property type="term" value="F:oxidoreductase activity, acting on the CH-OH group of donors, NAD or NADP as acceptor"/>
    <property type="evidence" value="ECO:0007669"/>
    <property type="project" value="InterPro"/>
</dbReference>
<accession>A0A7J7HUT6</accession>
<keyword evidence="1" id="KW-0472">Membrane</keyword>
<feature type="domain" description="3-beta hydroxysteroid dehydrogenase/isomerase" evidence="2">
    <location>
        <begin position="112"/>
        <end position="329"/>
    </location>
</feature>
<dbReference type="Pfam" id="PF01073">
    <property type="entry name" value="3Beta_HSD"/>
    <property type="match status" value="1"/>
</dbReference>
<comment type="caution">
    <text evidence="3">The sequence shown here is derived from an EMBL/GenBank/DDBJ whole genome shotgun (WGS) entry which is preliminary data.</text>
</comment>
<feature type="transmembrane region" description="Helical" evidence="1">
    <location>
        <begin position="509"/>
        <end position="526"/>
    </location>
</feature>
<dbReference type="Proteomes" id="UP000593564">
    <property type="component" value="Unassembled WGS sequence"/>
</dbReference>
<dbReference type="InterPro" id="IPR028110">
    <property type="entry name" value="TMEM254"/>
</dbReference>
<dbReference type="InterPro" id="IPR039321">
    <property type="entry name" value="IDM2/3-like"/>
</dbReference>
<organism evidence="3 4">
    <name type="scientific">Camellia sinensis</name>
    <name type="common">Tea plant</name>
    <name type="synonym">Thea sinensis</name>
    <dbReference type="NCBI Taxonomy" id="4442"/>
    <lineage>
        <taxon>Eukaryota</taxon>
        <taxon>Viridiplantae</taxon>
        <taxon>Streptophyta</taxon>
        <taxon>Embryophyta</taxon>
        <taxon>Tracheophyta</taxon>
        <taxon>Spermatophyta</taxon>
        <taxon>Magnoliopsida</taxon>
        <taxon>eudicotyledons</taxon>
        <taxon>Gunneridae</taxon>
        <taxon>Pentapetalae</taxon>
        <taxon>asterids</taxon>
        <taxon>Ericales</taxon>
        <taxon>Theaceae</taxon>
        <taxon>Camellia</taxon>
    </lineage>
</organism>
<keyword evidence="4" id="KW-1185">Reference proteome</keyword>
<keyword evidence="1" id="KW-0812">Transmembrane</keyword>
<evidence type="ECO:0000259" key="2">
    <source>
        <dbReference type="Pfam" id="PF01073"/>
    </source>
</evidence>
<protein>
    <recommendedName>
        <fullName evidence="2">3-beta hydroxysteroid dehydrogenase/isomerase domain-containing protein</fullName>
    </recommendedName>
</protein>
<dbReference type="GO" id="GO:0006694">
    <property type="term" value="P:steroid biosynthetic process"/>
    <property type="evidence" value="ECO:0007669"/>
    <property type="project" value="InterPro"/>
</dbReference>
<dbReference type="InterPro" id="IPR036291">
    <property type="entry name" value="NAD(P)-bd_dom_sf"/>
</dbReference>
<name>A0A7J7HUT6_CAMSI</name>
<dbReference type="CDD" id="cd00298">
    <property type="entry name" value="ACD_sHsps_p23-like"/>
    <property type="match status" value="1"/>
</dbReference>
<gene>
    <name evidence="3" type="ORF">HYC85_008692</name>
</gene>